<protein>
    <submittedName>
        <fullName evidence="1">Uncharacterized protein</fullName>
    </submittedName>
</protein>
<organism evidence="1 2">
    <name type="scientific">Porites evermanni</name>
    <dbReference type="NCBI Taxonomy" id="104178"/>
    <lineage>
        <taxon>Eukaryota</taxon>
        <taxon>Metazoa</taxon>
        <taxon>Cnidaria</taxon>
        <taxon>Anthozoa</taxon>
        <taxon>Hexacorallia</taxon>
        <taxon>Scleractinia</taxon>
        <taxon>Fungiina</taxon>
        <taxon>Poritidae</taxon>
        <taxon>Porites</taxon>
    </lineage>
</organism>
<keyword evidence="2" id="KW-1185">Reference proteome</keyword>
<name>A0ABN8MFV9_9CNID</name>
<comment type="caution">
    <text evidence="1">The sequence shown here is derived from an EMBL/GenBank/DDBJ whole genome shotgun (WGS) entry which is preliminary data.</text>
</comment>
<dbReference type="Proteomes" id="UP001159427">
    <property type="component" value="Unassembled WGS sequence"/>
</dbReference>
<gene>
    <name evidence="1" type="ORF">PEVE_00031566</name>
</gene>
<evidence type="ECO:0000313" key="1">
    <source>
        <dbReference type="EMBL" id="CAH3027441.1"/>
    </source>
</evidence>
<feature type="non-terminal residue" evidence="1">
    <location>
        <position position="1"/>
    </location>
</feature>
<proteinExistence type="predicted"/>
<accession>A0ABN8MFV9</accession>
<dbReference type="EMBL" id="CALNXI010000452">
    <property type="protein sequence ID" value="CAH3027441.1"/>
    <property type="molecule type" value="Genomic_DNA"/>
</dbReference>
<evidence type="ECO:0000313" key="2">
    <source>
        <dbReference type="Proteomes" id="UP001159427"/>
    </source>
</evidence>
<sequence length="120" mass="14015">FCGEANERQLKKNEPHPTLHGIPCVENEHRAAEFEFGREGRLVNLNPVLILEFLLPCQWILLIHFRYGPNTCSHYTKVWHSTHLMCDGPLSTSEKCSFHPLQKSCGEKAIRYRLQWWTTP</sequence>
<reference evidence="1 2" key="1">
    <citation type="submission" date="2022-05" db="EMBL/GenBank/DDBJ databases">
        <authorList>
            <consortium name="Genoscope - CEA"/>
            <person name="William W."/>
        </authorList>
    </citation>
    <scope>NUCLEOTIDE SEQUENCE [LARGE SCALE GENOMIC DNA]</scope>
</reference>